<proteinExistence type="predicted"/>
<dbReference type="AlphaFoldDB" id="A0A2R5GNK0"/>
<dbReference type="InParanoid" id="A0A2R5GNK0"/>
<feature type="transmembrane region" description="Helical" evidence="1">
    <location>
        <begin position="659"/>
        <end position="681"/>
    </location>
</feature>
<keyword evidence="1" id="KW-0812">Transmembrane</keyword>
<dbReference type="EMBL" id="BEYU01000095">
    <property type="protein sequence ID" value="GBG31318.1"/>
    <property type="molecule type" value="Genomic_DNA"/>
</dbReference>
<keyword evidence="1" id="KW-1133">Transmembrane helix</keyword>
<gene>
    <name evidence="2" type="ORF">FCC1311_075412</name>
</gene>
<evidence type="ECO:0000313" key="3">
    <source>
        <dbReference type="Proteomes" id="UP000241890"/>
    </source>
</evidence>
<sequence>MHVNPLTSLPESLSALTQLTQLPYDGTGEFDACTISQTFCHCTDCCEPEVFDSRNTFSFVFETLADADRLGPDDNGELWDKIVVDDLADVDLTHMRLVPIDADTNASPAALNCTQSKAVLRSRSEAIEPKLITLTAADDDSGGCIVNLNETFQNADEYQVDDLEFIYFLKDLGMASGYVQVYPYPVHIFTIDKRDQPYFLVDVFYTADDTEDTDGYYTYVELRRNTFTSESCPYPPTVTLKLGDSSDAACTETLPVSETFKYSASIPSAELGQRLSTCVTDPSKPPSLAATIDFYARLDNGVEATSGPNVNQLVMKIADYSSEPCSDRVVAMGKTKYTVRLDTSIEPREMTILANPTMGDVLLEPGDFSCTDETAINGTYECIVELTSTECLPMAREVSAETTSCSFDYLSALDVQATFTYADFAETGSLKDPTIVNDKVFTSDCPLPAAQTDVTGTYPVDLTIDGANLNNPITATIAFSNIPPPTGSVTLRVVNVKVSMANGLYRRNFAVEDKADWMQLVQTPWYEDGHFCRFEAAGSSDNTCAPFYAENSNAFTIANDAIFAVDDKGHQGCQSISARNVDSFIFTPNEWVFGEFTETTSTMEITVTAVVDTCSTPSWTSSAGERRALESDSTRSLQVVTKSATLQVSNVSDSSAVPLALIVGPVAGAFVAVSVFAAVVIRRRRRAAKTEADENAKDAVVASA</sequence>
<evidence type="ECO:0000256" key="1">
    <source>
        <dbReference type="SAM" id="Phobius"/>
    </source>
</evidence>
<accession>A0A2R5GNK0</accession>
<protein>
    <submittedName>
        <fullName evidence="2">Uncharacterized protein</fullName>
    </submittedName>
</protein>
<name>A0A2R5GNK0_9STRA</name>
<comment type="caution">
    <text evidence="2">The sequence shown here is derived from an EMBL/GenBank/DDBJ whole genome shotgun (WGS) entry which is preliminary data.</text>
</comment>
<evidence type="ECO:0000313" key="2">
    <source>
        <dbReference type="EMBL" id="GBG31318.1"/>
    </source>
</evidence>
<keyword evidence="3" id="KW-1185">Reference proteome</keyword>
<organism evidence="2 3">
    <name type="scientific">Hondaea fermentalgiana</name>
    <dbReference type="NCBI Taxonomy" id="2315210"/>
    <lineage>
        <taxon>Eukaryota</taxon>
        <taxon>Sar</taxon>
        <taxon>Stramenopiles</taxon>
        <taxon>Bigyra</taxon>
        <taxon>Labyrinthulomycetes</taxon>
        <taxon>Thraustochytrida</taxon>
        <taxon>Thraustochytriidae</taxon>
        <taxon>Hondaea</taxon>
    </lineage>
</organism>
<keyword evidence="1" id="KW-0472">Membrane</keyword>
<dbReference type="Proteomes" id="UP000241890">
    <property type="component" value="Unassembled WGS sequence"/>
</dbReference>
<reference evidence="2 3" key="1">
    <citation type="submission" date="2017-12" db="EMBL/GenBank/DDBJ databases">
        <title>Sequencing, de novo assembly and annotation of complete genome of a new Thraustochytrid species, strain FCC1311.</title>
        <authorList>
            <person name="Sedici K."/>
            <person name="Godart F."/>
            <person name="Aiese Cigliano R."/>
            <person name="Sanseverino W."/>
            <person name="Barakat M."/>
            <person name="Ortet P."/>
            <person name="Marechal E."/>
            <person name="Cagnac O."/>
            <person name="Amato A."/>
        </authorList>
    </citation>
    <scope>NUCLEOTIDE SEQUENCE [LARGE SCALE GENOMIC DNA]</scope>
</reference>